<dbReference type="OrthoDB" id="9990384at2759"/>
<keyword evidence="2" id="KW-0812">Transmembrane</keyword>
<accession>A0A2G9TCC5</accession>
<evidence type="ECO:0000256" key="4">
    <source>
        <dbReference type="ARBA" id="ARBA00022837"/>
    </source>
</evidence>
<dbReference type="PANTHER" id="PTHR24026">
    <property type="entry name" value="FAT ATYPICAL CADHERIN-RELATED"/>
    <property type="match status" value="1"/>
</dbReference>
<feature type="domain" description="Cadherin" evidence="8">
    <location>
        <begin position="79"/>
        <end position="169"/>
    </location>
</feature>
<dbReference type="SUPFAM" id="SSF49313">
    <property type="entry name" value="Cadherin-like"/>
    <property type="match status" value="2"/>
</dbReference>
<dbReference type="InterPro" id="IPR002126">
    <property type="entry name" value="Cadherin-like_dom"/>
</dbReference>
<organism evidence="9 10">
    <name type="scientific">Teladorsagia circumcincta</name>
    <name type="common">Brown stomach worm</name>
    <name type="synonym">Ostertagia circumcincta</name>
    <dbReference type="NCBI Taxonomy" id="45464"/>
    <lineage>
        <taxon>Eukaryota</taxon>
        <taxon>Metazoa</taxon>
        <taxon>Ecdysozoa</taxon>
        <taxon>Nematoda</taxon>
        <taxon>Chromadorea</taxon>
        <taxon>Rhabditida</taxon>
        <taxon>Rhabditina</taxon>
        <taxon>Rhabditomorpha</taxon>
        <taxon>Strongyloidea</taxon>
        <taxon>Trichostrongylidae</taxon>
        <taxon>Teladorsagia</taxon>
    </lineage>
</organism>
<gene>
    <name evidence="9" type="ORF">TELCIR_23009</name>
</gene>
<keyword evidence="4 7" id="KW-0106">Calcium</keyword>
<evidence type="ECO:0000256" key="2">
    <source>
        <dbReference type="ARBA" id="ARBA00022692"/>
    </source>
</evidence>
<keyword evidence="3" id="KW-0677">Repeat</keyword>
<evidence type="ECO:0000256" key="5">
    <source>
        <dbReference type="ARBA" id="ARBA00022989"/>
    </source>
</evidence>
<evidence type="ECO:0000313" key="10">
    <source>
        <dbReference type="Proteomes" id="UP000230423"/>
    </source>
</evidence>
<evidence type="ECO:0000256" key="1">
    <source>
        <dbReference type="ARBA" id="ARBA00004370"/>
    </source>
</evidence>
<keyword evidence="5" id="KW-1133">Transmembrane helix</keyword>
<keyword evidence="10" id="KW-1185">Reference proteome</keyword>
<evidence type="ECO:0000256" key="7">
    <source>
        <dbReference type="PROSITE-ProRule" id="PRU00043"/>
    </source>
</evidence>
<comment type="subcellular location">
    <subcellularLocation>
        <location evidence="1">Membrane</location>
    </subcellularLocation>
</comment>
<dbReference type="PROSITE" id="PS50268">
    <property type="entry name" value="CADHERIN_2"/>
    <property type="match status" value="2"/>
</dbReference>
<evidence type="ECO:0000256" key="3">
    <source>
        <dbReference type="ARBA" id="ARBA00022737"/>
    </source>
</evidence>
<dbReference type="PRINTS" id="PR00205">
    <property type="entry name" value="CADHERIN"/>
</dbReference>
<dbReference type="PANTHER" id="PTHR24026:SF126">
    <property type="entry name" value="PROTOCADHERIN FAT 4"/>
    <property type="match status" value="1"/>
</dbReference>
<dbReference type="SMART" id="SM00112">
    <property type="entry name" value="CA"/>
    <property type="match status" value="2"/>
</dbReference>
<dbReference type="Pfam" id="PF00028">
    <property type="entry name" value="Cadherin"/>
    <property type="match status" value="2"/>
</dbReference>
<keyword evidence="6" id="KW-0472">Membrane</keyword>
<dbReference type="Gene3D" id="2.60.40.60">
    <property type="entry name" value="Cadherins"/>
    <property type="match status" value="2"/>
</dbReference>
<dbReference type="Proteomes" id="UP000230423">
    <property type="component" value="Unassembled WGS sequence"/>
</dbReference>
<reference evidence="9 10" key="1">
    <citation type="submission" date="2015-09" db="EMBL/GenBank/DDBJ databases">
        <title>Draft genome of the parasitic nematode Teladorsagia circumcincta isolate WARC Sus (inbred).</title>
        <authorList>
            <person name="Mitreva M."/>
        </authorList>
    </citation>
    <scope>NUCLEOTIDE SEQUENCE [LARGE SCALE GENOMIC DNA]</scope>
    <source>
        <strain evidence="9 10">S</strain>
    </source>
</reference>
<dbReference type="EMBL" id="KZ385103">
    <property type="protein sequence ID" value="PIO55603.1"/>
    <property type="molecule type" value="Genomic_DNA"/>
</dbReference>
<dbReference type="InterPro" id="IPR015919">
    <property type="entry name" value="Cadherin-like_sf"/>
</dbReference>
<dbReference type="AlphaFoldDB" id="A0A2G9TCC5"/>
<feature type="domain" description="Cadherin" evidence="8">
    <location>
        <begin position="1"/>
        <end position="78"/>
    </location>
</feature>
<feature type="non-terminal residue" evidence="9">
    <location>
        <position position="1"/>
    </location>
</feature>
<dbReference type="PROSITE" id="PS00232">
    <property type="entry name" value="CADHERIN_1"/>
    <property type="match status" value="1"/>
</dbReference>
<evidence type="ECO:0000256" key="6">
    <source>
        <dbReference type="ARBA" id="ARBA00023136"/>
    </source>
</evidence>
<dbReference type="GO" id="GO:0005886">
    <property type="term" value="C:plasma membrane"/>
    <property type="evidence" value="ECO:0007669"/>
    <property type="project" value="UniProtKB-SubCell"/>
</dbReference>
<dbReference type="InterPro" id="IPR020894">
    <property type="entry name" value="Cadherin_CS"/>
</dbReference>
<name>A0A2G9TCC5_TELCI</name>
<evidence type="ECO:0000313" key="9">
    <source>
        <dbReference type="EMBL" id="PIO55603.1"/>
    </source>
</evidence>
<proteinExistence type="predicted"/>
<dbReference type="GO" id="GO:0005509">
    <property type="term" value="F:calcium ion binding"/>
    <property type="evidence" value="ECO:0007669"/>
    <property type="project" value="UniProtKB-UniRule"/>
</dbReference>
<evidence type="ECO:0000259" key="8">
    <source>
        <dbReference type="PROSITE" id="PS50268"/>
    </source>
</evidence>
<sequence>ATDADSGTYSPIVYSIHGEGAELFAISEEGEFRSLVPIDREEHDKFELIVRATDAGGKSTDCPGKVVVRDINDNTPTFKHSEYLIEIDEEKTLKQKLEASDPDIGENGEIVYTLENVPQGLAVEASAGILFIGKLDRDTMDSDSVRFVLRATDRGHPPRTSVTNVTINVKVQYYLRFAV</sequence>
<protein>
    <submittedName>
        <fullName evidence="9">Cadherin domain protein</fullName>
    </submittedName>
</protein>
<dbReference type="GO" id="GO:0007156">
    <property type="term" value="P:homophilic cell adhesion via plasma membrane adhesion molecules"/>
    <property type="evidence" value="ECO:0007669"/>
    <property type="project" value="InterPro"/>
</dbReference>
<dbReference type="CDD" id="cd11304">
    <property type="entry name" value="Cadherin_repeat"/>
    <property type="match status" value="2"/>
</dbReference>